<dbReference type="EMBL" id="GECZ01018318">
    <property type="protein sequence ID" value="JAS51451.1"/>
    <property type="molecule type" value="Transcribed_RNA"/>
</dbReference>
<feature type="compositionally biased region" description="Basic and acidic residues" evidence="1">
    <location>
        <begin position="67"/>
        <end position="78"/>
    </location>
</feature>
<feature type="compositionally biased region" description="Acidic residues" evidence="1">
    <location>
        <begin position="79"/>
        <end position="89"/>
    </location>
</feature>
<feature type="region of interest" description="Disordered" evidence="1">
    <location>
        <begin position="20"/>
        <end position="51"/>
    </location>
</feature>
<protein>
    <submittedName>
        <fullName evidence="2">Uncharacterized protein</fullName>
    </submittedName>
</protein>
<reference evidence="2" key="1">
    <citation type="submission" date="2015-11" db="EMBL/GenBank/DDBJ databases">
        <title>De novo transcriptome assembly of four potential Pierce s Disease insect vectors from Arizona vineyards.</title>
        <authorList>
            <person name="Tassone E.E."/>
        </authorList>
    </citation>
    <scope>NUCLEOTIDE SEQUENCE</scope>
</reference>
<feature type="region of interest" description="Disordered" evidence="1">
    <location>
        <begin position="63"/>
        <end position="99"/>
    </location>
</feature>
<accession>A0A1B6FMS0</accession>
<dbReference type="AlphaFoldDB" id="A0A1B6FMS0"/>
<evidence type="ECO:0000256" key="1">
    <source>
        <dbReference type="SAM" id="MobiDB-lite"/>
    </source>
</evidence>
<name>A0A1B6FMS0_9HEMI</name>
<gene>
    <name evidence="3" type="ORF">g.35703</name>
    <name evidence="2" type="ORF">g.35704</name>
</gene>
<organism evidence="2">
    <name type="scientific">Cuerna arida</name>
    <dbReference type="NCBI Taxonomy" id="1464854"/>
    <lineage>
        <taxon>Eukaryota</taxon>
        <taxon>Metazoa</taxon>
        <taxon>Ecdysozoa</taxon>
        <taxon>Arthropoda</taxon>
        <taxon>Hexapoda</taxon>
        <taxon>Insecta</taxon>
        <taxon>Pterygota</taxon>
        <taxon>Neoptera</taxon>
        <taxon>Paraneoptera</taxon>
        <taxon>Hemiptera</taxon>
        <taxon>Auchenorrhyncha</taxon>
        <taxon>Membracoidea</taxon>
        <taxon>Cicadellidae</taxon>
        <taxon>Cicadellinae</taxon>
        <taxon>Proconiini</taxon>
        <taxon>Cuerna</taxon>
    </lineage>
</organism>
<dbReference type="EMBL" id="GECZ01013727">
    <property type="protein sequence ID" value="JAS56042.1"/>
    <property type="molecule type" value="Transcribed_RNA"/>
</dbReference>
<sequence>MDLIYMTDVMAYQAMRGPSYKYSWSQPEQNSSPPKNQMFQKKNNVKEPCKICQEKQRRSLMKYIRTKSQDHSGNKIKEEEEEEEEECQEEVGQKEQRNS</sequence>
<evidence type="ECO:0000313" key="3">
    <source>
        <dbReference type="EMBL" id="JAS56042.1"/>
    </source>
</evidence>
<proteinExistence type="predicted"/>
<feature type="compositionally biased region" description="Polar residues" evidence="1">
    <location>
        <begin position="22"/>
        <end position="42"/>
    </location>
</feature>
<evidence type="ECO:0000313" key="2">
    <source>
        <dbReference type="EMBL" id="JAS51451.1"/>
    </source>
</evidence>